<reference evidence="3" key="1">
    <citation type="journal article" date="2014" name="Proc. Natl. Acad. Sci. U.S.A.">
        <title>Extensive sampling of basidiomycete genomes demonstrates inadequacy of the white-rot/brown-rot paradigm for wood decay fungi.</title>
        <authorList>
            <person name="Riley R."/>
            <person name="Salamov A.A."/>
            <person name="Brown D.W."/>
            <person name="Nagy L.G."/>
            <person name="Floudas D."/>
            <person name="Held B.W."/>
            <person name="Levasseur A."/>
            <person name="Lombard V."/>
            <person name="Morin E."/>
            <person name="Otillar R."/>
            <person name="Lindquist E.A."/>
            <person name="Sun H."/>
            <person name="LaButti K.M."/>
            <person name="Schmutz J."/>
            <person name="Jabbour D."/>
            <person name="Luo H."/>
            <person name="Baker S.E."/>
            <person name="Pisabarro A.G."/>
            <person name="Walton J.D."/>
            <person name="Blanchette R.A."/>
            <person name="Henrissat B."/>
            <person name="Martin F."/>
            <person name="Cullen D."/>
            <person name="Hibbett D.S."/>
            <person name="Grigoriev I.V."/>
        </authorList>
    </citation>
    <scope>NUCLEOTIDE SEQUENCE [LARGE SCALE GENOMIC DNA]</scope>
    <source>
        <strain evidence="3">PC15</strain>
    </source>
</reference>
<dbReference type="AlphaFoldDB" id="A0A067P2W4"/>
<evidence type="ECO:0000313" key="3">
    <source>
        <dbReference type="Proteomes" id="UP000027073"/>
    </source>
</evidence>
<dbReference type="Pfam" id="PF08631">
    <property type="entry name" value="SPO22"/>
    <property type="match status" value="2"/>
</dbReference>
<accession>A0A067P2W4</accession>
<dbReference type="InterPro" id="IPR039057">
    <property type="entry name" value="Spo22/ZIP4"/>
</dbReference>
<evidence type="ECO:0000313" key="2">
    <source>
        <dbReference type="EMBL" id="KDQ30206.1"/>
    </source>
</evidence>
<protein>
    <recommendedName>
        <fullName evidence="4">Protein ZIP4 homolog</fullName>
    </recommendedName>
</protein>
<dbReference type="Proteomes" id="UP000027073">
    <property type="component" value="Unassembled WGS sequence"/>
</dbReference>
<dbReference type="PANTHER" id="PTHR40375:SF2">
    <property type="entry name" value="SPORULATION-SPECIFIC PROTEIN 22"/>
    <property type="match status" value="1"/>
</dbReference>
<name>A0A067P2W4_PLEO1</name>
<dbReference type="OrthoDB" id="65716at2759"/>
<sequence length="1012" mass="114082">MAQRKPLPALQSIYESIKDLLSAIKPKLDKVKGAQSAVVKDLHQVASLAQSFTERRAKSSKQRVEWADNLDQEDFKTSLIIPQGVYLWNISGLVRKSPDEHDIDTLALVAGLRLAGFRLVEAGLEPNPEIASKMSLCPRGPNETAKDSRSQHWFTFSSWQARQELHYQNMEAKMQRPRFYLVLRRLVMSRRSIFRSAWLIKRKCGGGQYEDMLKGSDDPTGAHRQSKACATVVFLSTRMEAAWKEGNHSMAEYMAQRITGTIITSHSIDDDEQRLTLLPPHQRELLAIKLHNIGKSMLKGDSRQNGSVTDGTKAQDAVKWLQKSYTIVEQLEGPDTPGIAELKIAILRSLARAYFLSSASNPENLSRAEATLQELIPTIDASKQHASSEYLELRWQRLAILKRRKAGDPAIIDAFRSIIDNMSFSETSVTEFVFRLLGDVMPEHTVFLLTPSSVLQELRTLNHRHALATTVNQYCLERAVECHKSGSNYVDRLLLSLIFHCSKDDDHARAMSDLETAFNHLHQADHVLPSVPTTACLTLIWQYGDRDYRAKKWTNAADWYIAGSHQVFRSTRPESSSKCLRKAALCYMEQREFAKATSVIRRCPTNEATTHYIVLLIAVHQGLDDEAIRAVQDMVKAPDFDRRMLLLATQLSHDVDMKTLLLSVLQSLLRTLKFADGGETAVEAMTLLRCIIRLILKLLVEPGIIRRAVLTDALVEHFQTAKTLTEAACTQKAFSIINKDVSWLWRTAYNAAIQACTEWEDANEKISDLFEIARDLLRVCCEESTIDVDGDLHLYLLNASFSALCGRVFATRAKAASEGAADDFRTVASDINICKTTINSVMNKKKIVAVDDVRRVKYFLHILRIFQSESLANLKEWDELLEVIAEITQSDELAVETYEAIADILWTDKDCPVNVLYAALEAILHASLNHGSLSVEKFARWLRAICTIILSRNTIADRAKAIGYVEQAATVMEEHQAGEDPYPMDERQWLLSTSYNTGIECLQFVSMSNNSF</sequence>
<organism evidence="2 3">
    <name type="scientific">Pleurotus ostreatus (strain PC15)</name>
    <name type="common">Oyster mushroom</name>
    <dbReference type="NCBI Taxonomy" id="1137138"/>
    <lineage>
        <taxon>Eukaryota</taxon>
        <taxon>Fungi</taxon>
        <taxon>Dikarya</taxon>
        <taxon>Basidiomycota</taxon>
        <taxon>Agaricomycotina</taxon>
        <taxon>Agaricomycetes</taxon>
        <taxon>Agaricomycetidae</taxon>
        <taxon>Agaricales</taxon>
        <taxon>Pleurotineae</taxon>
        <taxon>Pleurotaceae</taxon>
        <taxon>Pleurotus</taxon>
    </lineage>
</organism>
<dbReference type="GO" id="GO:0090173">
    <property type="term" value="P:regulation of synaptonemal complex assembly"/>
    <property type="evidence" value="ECO:0007669"/>
    <property type="project" value="InterPro"/>
</dbReference>
<dbReference type="InterPro" id="IPR013940">
    <property type="entry name" value="Spo22/ZIP4/TEX11"/>
</dbReference>
<proteinExistence type="predicted"/>
<dbReference type="HOGENOM" id="CLU_006898_0_0_1"/>
<gene>
    <name evidence="2" type="ORF">PLEOSDRAFT_1101210</name>
</gene>
<dbReference type="GO" id="GO:0051321">
    <property type="term" value="P:meiotic cell cycle"/>
    <property type="evidence" value="ECO:0007669"/>
    <property type="project" value="UniProtKB-KW"/>
</dbReference>
<dbReference type="STRING" id="1137138.A0A067P2W4"/>
<dbReference type="InParanoid" id="A0A067P2W4"/>
<dbReference type="VEuPathDB" id="FungiDB:PLEOSDRAFT_1101210"/>
<dbReference type="EMBL" id="KL198006">
    <property type="protein sequence ID" value="KDQ30206.1"/>
    <property type="molecule type" value="Genomic_DNA"/>
</dbReference>
<evidence type="ECO:0008006" key="4">
    <source>
        <dbReference type="Google" id="ProtNLM"/>
    </source>
</evidence>
<keyword evidence="1" id="KW-0469">Meiosis</keyword>
<dbReference type="PANTHER" id="PTHR40375">
    <property type="entry name" value="SPORULATION-SPECIFIC PROTEIN 22"/>
    <property type="match status" value="1"/>
</dbReference>
<evidence type="ECO:0000256" key="1">
    <source>
        <dbReference type="ARBA" id="ARBA00023254"/>
    </source>
</evidence>